<dbReference type="EC" id="3.1.1.29" evidence="1 6"/>
<dbReference type="Pfam" id="PF01195">
    <property type="entry name" value="Pept_tRNA_hydro"/>
    <property type="match status" value="1"/>
</dbReference>
<proteinExistence type="inferred from homology"/>
<keyword evidence="8" id="KW-1185">Reference proteome</keyword>
<dbReference type="GO" id="GO:0005737">
    <property type="term" value="C:cytoplasm"/>
    <property type="evidence" value="ECO:0007669"/>
    <property type="project" value="UniProtKB-SubCell"/>
</dbReference>
<evidence type="ECO:0000256" key="2">
    <source>
        <dbReference type="ARBA" id="ARBA00022555"/>
    </source>
</evidence>
<sequence>MIRFIKRVLSVFNDRKHREFSAERHHRDKPETAHGIEVMKIVVGLGNPGRQYMNTRHNIGFEVLAELAKRYQAGSSSLRHEAEIKEIFLEGEKILLCAPQTYMNLSGSSVASLINFHKLPPEDILIICDDLNLPSGQLRLRASGSSGGQKGLKDIAVKLKTEEFARLRFGIGRPPGRMDVSSYVLQKFSDAELTEIQISVQHAADGVETWVKEGVVKAMNQINSNSV</sequence>
<comment type="similarity">
    <text evidence="6">Belongs to the PTH family.</text>
</comment>
<dbReference type="GO" id="GO:0006515">
    <property type="term" value="P:protein quality control for misfolded or incompletely synthesized proteins"/>
    <property type="evidence" value="ECO:0007669"/>
    <property type="project" value="UniProtKB-UniRule"/>
</dbReference>
<feature type="site" description="Discriminates between blocked and unblocked aminoacyl-tRNA" evidence="6">
    <location>
        <position position="47"/>
    </location>
</feature>
<feature type="active site" description="Proton acceptor" evidence="6">
    <location>
        <position position="57"/>
    </location>
</feature>
<comment type="function">
    <text evidence="6">Catalyzes the release of premature peptidyl moieties from peptidyl-tRNA molecules trapped in stalled 50S ribosomal subunits, and thus maintains levels of free tRNAs and 50S ribosomes.</text>
</comment>
<comment type="catalytic activity">
    <reaction evidence="6">
        <text>an N-acyl-L-alpha-aminoacyl-tRNA + H2O = an N-acyl-L-amino acid + a tRNA + H(+)</text>
        <dbReference type="Rhea" id="RHEA:54448"/>
        <dbReference type="Rhea" id="RHEA-COMP:10123"/>
        <dbReference type="Rhea" id="RHEA-COMP:13883"/>
        <dbReference type="ChEBI" id="CHEBI:15377"/>
        <dbReference type="ChEBI" id="CHEBI:15378"/>
        <dbReference type="ChEBI" id="CHEBI:59874"/>
        <dbReference type="ChEBI" id="CHEBI:78442"/>
        <dbReference type="ChEBI" id="CHEBI:138191"/>
        <dbReference type="EC" id="3.1.1.29"/>
    </reaction>
</comment>
<dbReference type="AlphaFoldDB" id="A0A5C5XDY5"/>
<evidence type="ECO:0000313" key="8">
    <source>
        <dbReference type="Proteomes" id="UP000316095"/>
    </source>
</evidence>
<comment type="subunit">
    <text evidence="6">Monomer.</text>
</comment>
<feature type="binding site" evidence="6">
    <location>
        <position position="102"/>
    </location>
    <ligand>
        <name>tRNA</name>
        <dbReference type="ChEBI" id="CHEBI:17843"/>
    </ligand>
</feature>
<comment type="caution">
    <text evidence="7">The sequence shown here is derived from an EMBL/GenBank/DDBJ whole genome shotgun (WGS) entry which is preliminary data.</text>
</comment>
<feature type="site" description="Stabilizes the basic form of H active site to accept a proton" evidence="6">
    <location>
        <position position="129"/>
    </location>
</feature>
<name>A0A5C5XDY5_9PLAN</name>
<evidence type="ECO:0000256" key="5">
    <source>
        <dbReference type="ARBA" id="ARBA00050038"/>
    </source>
</evidence>
<evidence type="ECO:0000256" key="3">
    <source>
        <dbReference type="ARBA" id="ARBA00022801"/>
    </source>
</evidence>
<dbReference type="SUPFAM" id="SSF53178">
    <property type="entry name" value="Peptidyl-tRNA hydrolase-like"/>
    <property type="match status" value="1"/>
</dbReference>
<feature type="binding site" evidence="6">
    <location>
        <position position="104"/>
    </location>
    <ligand>
        <name>tRNA</name>
        <dbReference type="ChEBI" id="CHEBI:17843"/>
    </ligand>
</feature>
<keyword evidence="3 6" id="KW-0378">Hydrolase</keyword>
<gene>
    <name evidence="6 7" type="primary">pth</name>
    <name evidence="7" type="ORF">Pan54_10490</name>
</gene>
<dbReference type="GO" id="GO:0000049">
    <property type="term" value="F:tRNA binding"/>
    <property type="evidence" value="ECO:0007669"/>
    <property type="project" value="UniProtKB-UniRule"/>
</dbReference>
<comment type="caution">
    <text evidence="6">Lacks conserved residue(s) required for the propagation of feature annotation.</text>
</comment>
<evidence type="ECO:0000256" key="6">
    <source>
        <dbReference type="HAMAP-Rule" id="MF_00083"/>
    </source>
</evidence>
<dbReference type="InterPro" id="IPR036416">
    <property type="entry name" value="Pept_tRNA_hydro_sf"/>
</dbReference>
<dbReference type="PANTHER" id="PTHR17224">
    <property type="entry name" value="PEPTIDYL-TRNA HYDROLASE"/>
    <property type="match status" value="1"/>
</dbReference>
<comment type="function">
    <text evidence="6">Hydrolyzes ribosome-free peptidyl-tRNAs (with 1 or more amino acids incorporated), which drop off the ribosome during protein synthesis, or as a result of ribosome stalling.</text>
</comment>
<dbReference type="GO" id="GO:0072344">
    <property type="term" value="P:rescue of stalled ribosome"/>
    <property type="evidence" value="ECO:0007669"/>
    <property type="project" value="UniProtKB-UniRule"/>
</dbReference>
<dbReference type="HAMAP" id="MF_00083">
    <property type="entry name" value="Pept_tRNA_hydro_bact"/>
    <property type="match status" value="1"/>
</dbReference>
<dbReference type="Gene3D" id="3.40.50.1470">
    <property type="entry name" value="Peptidyl-tRNA hydrolase"/>
    <property type="match status" value="1"/>
</dbReference>
<dbReference type="CDD" id="cd00462">
    <property type="entry name" value="PTH"/>
    <property type="match status" value="1"/>
</dbReference>
<organism evidence="7 8">
    <name type="scientific">Rubinisphaera italica</name>
    <dbReference type="NCBI Taxonomy" id="2527969"/>
    <lineage>
        <taxon>Bacteria</taxon>
        <taxon>Pseudomonadati</taxon>
        <taxon>Planctomycetota</taxon>
        <taxon>Planctomycetia</taxon>
        <taxon>Planctomycetales</taxon>
        <taxon>Planctomycetaceae</taxon>
        <taxon>Rubinisphaera</taxon>
    </lineage>
</organism>
<protein>
    <recommendedName>
        <fullName evidence="5 6">Peptidyl-tRNA hydrolase</fullName>
        <shortName evidence="6">Pth</shortName>
        <ecNumber evidence="1 6">3.1.1.29</ecNumber>
    </recommendedName>
</protein>
<dbReference type="NCBIfam" id="TIGR00447">
    <property type="entry name" value="pth"/>
    <property type="match status" value="1"/>
</dbReference>
<dbReference type="GO" id="GO:0004045">
    <property type="term" value="F:peptidyl-tRNA hydrolase activity"/>
    <property type="evidence" value="ECO:0007669"/>
    <property type="project" value="UniProtKB-UniRule"/>
</dbReference>
<evidence type="ECO:0000256" key="4">
    <source>
        <dbReference type="ARBA" id="ARBA00022884"/>
    </source>
</evidence>
<feature type="binding site" evidence="6">
    <location>
        <position position="52"/>
    </location>
    <ligand>
        <name>tRNA</name>
        <dbReference type="ChEBI" id="CHEBI:17843"/>
    </ligand>
</feature>
<keyword evidence="2 6" id="KW-0820">tRNA-binding</keyword>
<comment type="subcellular location">
    <subcellularLocation>
        <location evidence="6">Cytoplasm</location>
    </subcellularLocation>
</comment>
<keyword evidence="6" id="KW-0963">Cytoplasm</keyword>
<keyword evidence="4 6" id="KW-0694">RNA-binding</keyword>
<evidence type="ECO:0000256" key="1">
    <source>
        <dbReference type="ARBA" id="ARBA00013260"/>
    </source>
</evidence>
<dbReference type="InterPro" id="IPR001328">
    <property type="entry name" value="Pept_tRNA_hydro"/>
</dbReference>
<dbReference type="EMBL" id="SJPG01000001">
    <property type="protein sequence ID" value="TWT60335.1"/>
    <property type="molecule type" value="Genomic_DNA"/>
</dbReference>
<reference evidence="7 8" key="1">
    <citation type="submission" date="2019-02" db="EMBL/GenBank/DDBJ databases">
        <title>Deep-cultivation of Planctomycetes and their phenomic and genomic characterization uncovers novel biology.</title>
        <authorList>
            <person name="Wiegand S."/>
            <person name="Jogler M."/>
            <person name="Boedeker C."/>
            <person name="Pinto D."/>
            <person name="Vollmers J."/>
            <person name="Rivas-Marin E."/>
            <person name="Kohn T."/>
            <person name="Peeters S.H."/>
            <person name="Heuer A."/>
            <person name="Rast P."/>
            <person name="Oberbeckmann S."/>
            <person name="Bunk B."/>
            <person name="Jeske O."/>
            <person name="Meyerdierks A."/>
            <person name="Storesund J.E."/>
            <person name="Kallscheuer N."/>
            <person name="Luecker S."/>
            <person name="Lage O.M."/>
            <person name="Pohl T."/>
            <person name="Merkel B.J."/>
            <person name="Hornburger P."/>
            <person name="Mueller R.-W."/>
            <person name="Bruemmer F."/>
            <person name="Labrenz M."/>
            <person name="Spormann A.M."/>
            <person name="Op Den Camp H."/>
            <person name="Overmann J."/>
            <person name="Amann R."/>
            <person name="Jetten M.S.M."/>
            <person name="Mascher T."/>
            <person name="Medema M.H."/>
            <person name="Devos D.P."/>
            <person name="Kaster A.-K."/>
            <person name="Ovreas L."/>
            <person name="Rohde M."/>
            <person name="Galperin M.Y."/>
            <person name="Jogler C."/>
        </authorList>
    </citation>
    <scope>NUCLEOTIDE SEQUENCE [LARGE SCALE GENOMIC DNA]</scope>
    <source>
        <strain evidence="7 8">Pan54</strain>
    </source>
</reference>
<dbReference type="Proteomes" id="UP000316095">
    <property type="component" value="Unassembled WGS sequence"/>
</dbReference>
<evidence type="ECO:0000313" key="7">
    <source>
        <dbReference type="EMBL" id="TWT60335.1"/>
    </source>
</evidence>
<dbReference type="PANTHER" id="PTHR17224:SF1">
    <property type="entry name" value="PEPTIDYL-TRNA HYDROLASE"/>
    <property type="match status" value="1"/>
</dbReference>
<accession>A0A5C5XDY5</accession>
<dbReference type="FunFam" id="3.40.50.1470:FF:000001">
    <property type="entry name" value="Peptidyl-tRNA hydrolase"/>
    <property type="match status" value="1"/>
</dbReference>